<evidence type="ECO:0000256" key="1">
    <source>
        <dbReference type="SAM" id="MobiDB-lite"/>
    </source>
</evidence>
<dbReference type="OrthoDB" id="4062651at2759"/>
<reference evidence="2" key="1">
    <citation type="submission" date="2020-11" db="EMBL/GenBank/DDBJ databases">
        <authorList>
            <consortium name="DOE Joint Genome Institute"/>
            <person name="Ahrendt S."/>
            <person name="Riley R."/>
            <person name="Andreopoulos W."/>
            <person name="LaButti K."/>
            <person name="Pangilinan J."/>
            <person name="Ruiz-duenas F.J."/>
            <person name="Barrasa J.M."/>
            <person name="Sanchez-Garcia M."/>
            <person name="Camarero S."/>
            <person name="Miyauchi S."/>
            <person name="Serrano A."/>
            <person name="Linde D."/>
            <person name="Babiker R."/>
            <person name="Drula E."/>
            <person name="Ayuso-Fernandez I."/>
            <person name="Pacheco R."/>
            <person name="Padilla G."/>
            <person name="Ferreira P."/>
            <person name="Barriuso J."/>
            <person name="Kellner H."/>
            <person name="Castanera R."/>
            <person name="Alfaro M."/>
            <person name="Ramirez L."/>
            <person name="Pisabarro A.G."/>
            <person name="Kuo A."/>
            <person name="Tritt A."/>
            <person name="Lipzen A."/>
            <person name="He G."/>
            <person name="Yan M."/>
            <person name="Ng V."/>
            <person name="Cullen D."/>
            <person name="Martin F."/>
            <person name="Rosso M.-N."/>
            <person name="Henrissat B."/>
            <person name="Hibbett D."/>
            <person name="Martinez A.T."/>
            <person name="Grigoriev I.V."/>
        </authorList>
    </citation>
    <scope>NUCLEOTIDE SEQUENCE</scope>
    <source>
        <strain evidence="2">AH 44721</strain>
    </source>
</reference>
<gene>
    <name evidence="2" type="ORF">CPB84DRAFT_1749678</name>
</gene>
<dbReference type="GO" id="GO:0004672">
    <property type="term" value="F:protein kinase activity"/>
    <property type="evidence" value="ECO:0007669"/>
    <property type="project" value="InterPro"/>
</dbReference>
<feature type="compositionally biased region" description="Polar residues" evidence="1">
    <location>
        <begin position="181"/>
        <end position="203"/>
    </location>
</feature>
<dbReference type="AlphaFoldDB" id="A0A9P5NGV9"/>
<name>A0A9P5NGV9_GYMJU</name>
<dbReference type="Proteomes" id="UP000724874">
    <property type="component" value="Unassembled WGS sequence"/>
</dbReference>
<dbReference type="EMBL" id="JADNYJ010000089">
    <property type="protein sequence ID" value="KAF8887622.1"/>
    <property type="molecule type" value="Genomic_DNA"/>
</dbReference>
<protein>
    <submittedName>
        <fullName evidence="2">Uncharacterized protein</fullName>
    </submittedName>
</protein>
<comment type="caution">
    <text evidence="2">The sequence shown here is derived from an EMBL/GenBank/DDBJ whole genome shotgun (WGS) entry which is preliminary data.</text>
</comment>
<feature type="region of interest" description="Disordered" evidence="1">
    <location>
        <begin position="170"/>
        <end position="203"/>
    </location>
</feature>
<sequence length="239" mass="27393">MATLKEKGLEFKHATYSTEVYELLAESGFAPLLFVKFNPDLEKELKDISKWKEFEALSPKPLIHYILMQYLTLPTDVAAVQAKDNIKKTLEVVLHILKGHGMVHGDLCPANILMCWVDSLLVKLSIDGVCQLYDLLQKDYENPVYKPIIEATCKAWYNDLKFQNIEIDPRKKKSHKPHPAKQSNLAGQQHFPTPQQYPPAQQHLSTSSRFPLAPLQFLLPQQHSLLLQQHSLLPQQYLT</sequence>
<accession>A0A9P5NGV9</accession>
<feature type="compositionally biased region" description="Basic residues" evidence="1">
    <location>
        <begin position="170"/>
        <end position="179"/>
    </location>
</feature>
<proteinExistence type="predicted"/>
<evidence type="ECO:0000313" key="3">
    <source>
        <dbReference type="Proteomes" id="UP000724874"/>
    </source>
</evidence>
<dbReference type="InterPro" id="IPR008266">
    <property type="entry name" value="Tyr_kinase_AS"/>
</dbReference>
<evidence type="ECO:0000313" key="2">
    <source>
        <dbReference type="EMBL" id="KAF8887622.1"/>
    </source>
</evidence>
<keyword evidence="3" id="KW-1185">Reference proteome</keyword>
<organism evidence="2 3">
    <name type="scientific">Gymnopilus junonius</name>
    <name type="common">Spectacular rustgill mushroom</name>
    <name type="synonym">Gymnopilus spectabilis subsp. junonius</name>
    <dbReference type="NCBI Taxonomy" id="109634"/>
    <lineage>
        <taxon>Eukaryota</taxon>
        <taxon>Fungi</taxon>
        <taxon>Dikarya</taxon>
        <taxon>Basidiomycota</taxon>
        <taxon>Agaricomycotina</taxon>
        <taxon>Agaricomycetes</taxon>
        <taxon>Agaricomycetidae</taxon>
        <taxon>Agaricales</taxon>
        <taxon>Agaricineae</taxon>
        <taxon>Hymenogastraceae</taxon>
        <taxon>Gymnopilus</taxon>
    </lineage>
</organism>
<dbReference type="PROSITE" id="PS00109">
    <property type="entry name" value="PROTEIN_KINASE_TYR"/>
    <property type="match status" value="1"/>
</dbReference>
<dbReference type="InterPro" id="IPR011009">
    <property type="entry name" value="Kinase-like_dom_sf"/>
</dbReference>
<dbReference type="SUPFAM" id="SSF56112">
    <property type="entry name" value="Protein kinase-like (PK-like)"/>
    <property type="match status" value="1"/>
</dbReference>